<reference evidence="2" key="1">
    <citation type="submission" date="2023-06" db="EMBL/GenBank/DDBJ databases">
        <title>Genome-scale phylogeny and comparative genomics of the fungal order Sordariales.</title>
        <authorList>
            <consortium name="Lawrence Berkeley National Laboratory"/>
            <person name="Hensen N."/>
            <person name="Bonometti L."/>
            <person name="Westerberg I."/>
            <person name="Brannstrom I.O."/>
            <person name="Guillou S."/>
            <person name="Cros-Aarteil S."/>
            <person name="Calhoun S."/>
            <person name="Haridas S."/>
            <person name="Kuo A."/>
            <person name="Mondo S."/>
            <person name="Pangilinan J."/>
            <person name="Riley R."/>
            <person name="LaButti K."/>
            <person name="Andreopoulos B."/>
            <person name="Lipzen A."/>
            <person name="Chen C."/>
            <person name="Yanf M."/>
            <person name="Daum C."/>
            <person name="Ng V."/>
            <person name="Clum A."/>
            <person name="Steindorff A."/>
            <person name="Ohm R."/>
            <person name="Martin F."/>
            <person name="Silar P."/>
            <person name="Natvig D."/>
            <person name="Lalanne C."/>
            <person name="Gautier V."/>
            <person name="Ament-velasquez S.L."/>
            <person name="Kruys A."/>
            <person name="Hutchinson M.I."/>
            <person name="Powell A.J."/>
            <person name="Barry K."/>
            <person name="Miller A.N."/>
            <person name="Grigoriev I.V."/>
            <person name="Debuchy R."/>
            <person name="Gladieux P."/>
            <person name="Thoren M.H."/>
            <person name="Johannesson H."/>
        </authorList>
    </citation>
    <scope>NUCLEOTIDE SEQUENCE</scope>
    <source>
        <strain evidence="2">SMH2392-1A</strain>
    </source>
</reference>
<gene>
    <name evidence="2" type="ORF">B0T26DRAFT_677126</name>
</gene>
<proteinExistence type="predicted"/>
<dbReference type="GeneID" id="85323331"/>
<dbReference type="Pfam" id="PF07173">
    <property type="entry name" value="GRDP-like"/>
    <property type="match status" value="1"/>
</dbReference>
<evidence type="ECO:0000256" key="1">
    <source>
        <dbReference type="SAM" id="MobiDB-lite"/>
    </source>
</evidence>
<name>A0AA40DRC3_9PEZI</name>
<evidence type="ECO:0000313" key="3">
    <source>
        <dbReference type="Proteomes" id="UP001172101"/>
    </source>
</evidence>
<protein>
    <submittedName>
        <fullName evidence="2">Uncharacterized protein</fullName>
    </submittedName>
</protein>
<dbReference type="PANTHER" id="PTHR34365:SF7">
    <property type="entry name" value="GLYCINE-RICH DOMAIN-CONTAINING PROTEIN 1"/>
    <property type="match status" value="1"/>
</dbReference>
<sequence>MDQFYTPSLPRRLRGWVHRLVHDSSPSDAPPNTVSRYLRFLYLMKEGVGSVYVPTLDIDPVWHTHQLAPVAYDRYCIRYIGSAINHDDTIRGVGRSVWQDNTAQLWALKYGESYYDPANAAETAEIQRRRAIWKLQHTEVASLEAAQETVGSFGTELETYKQQFRKASDTFYGAEMRLIALSFRLQTVKSTKTSHHHHHHHHHFSHDGGGSSSHDRGGHSSVGYDGGRDSGGGCGGGGCGGCG</sequence>
<dbReference type="EMBL" id="JAUIRO010000005">
    <property type="protein sequence ID" value="KAK0712700.1"/>
    <property type="molecule type" value="Genomic_DNA"/>
</dbReference>
<accession>A0AA40DRC3</accession>
<feature type="region of interest" description="Disordered" evidence="1">
    <location>
        <begin position="190"/>
        <end position="227"/>
    </location>
</feature>
<dbReference type="RefSeq" id="XP_060294023.1">
    <property type="nucleotide sequence ID" value="XM_060440061.1"/>
</dbReference>
<comment type="caution">
    <text evidence="2">The sequence shown here is derived from an EMBL/GenBank/DDBJ whole genome shotgun (WGS) entry which is preliminary data.</text>
</comment>
<dbReference type="AlphaFoldDB" id="A0AA40DRC3"/>
<dbReference type="InterPro" id="IPR009836">
    <property type="entry name" value="GRDP-like"/>
</dbReference>
<dbReference type="Proteomes" id="UP001172101">
    <property type="component" value="Unassembled WGS sequence"/>
</dbReference>
<feature type="compositionally biased region" description="Basic residues" evidence="1">
    <location>
        <begin position="192"/>
        <end position="204"/>
    </location>
</feature>
<evidence type="ECO:0000313" key="2">
    <source>
        <dbReference type="EMBL" id="KAK0712700.1"/>
    </source>
</evidence>
<keyword evidence="3" id="KW-1185">Reference proteome</keyword>
<organism evidence="2 3">
    <name type="scientific">Lasiosphaeria miniovina</name>
    <dbReference type="NCBI Taxonomy" id="1954250"/>
    <lineage>
        <taxon>Eukaryota</taxon>
        <taxon>Fungi</taxon>
        <taxon>Dikarya</taxon>
        <taxon>Ascomycota</taxon>
        <taxon>Pezizomycotina</taxon>
        <taxon>Sordariomycetes</taxon>
        <taxon>Sordariomycetidae</taxon>
        <taxon>Sordariales</taxon>
        <taxon>Lasiosphaeriaceae</taxon>
        <taxon>Lasiosphaeria</taxon>
    </lineage>
</organism>
<dbReference type="PANTHER" id="PTHR34365">
    <property type="entry name" value="ENOLASE (DUF1399)"/>
    <property type="match status" value="1"/>
</dbReference>